<gene>
    <name evidence="1" type="ORF">GCM10011444_12940</name>
</gene>
<comment type="caution">
    <text evidence="1">The sequence shown here is derived from an EMBL/GenBank/DDBJ whole genome shotgun (WGS) entry which is preliminary data.</text>
</comment>
<dbReference type="EMBL" id="BMDQ01000001">
    <property type="protein sequence ID" value="GGI56985.1"/>
    <property type="molecule type" value="Genomic_DNA"/>
</dbReference>
<proteinExistence type="predicted"/>
<reference evidence="2" key="1">
    <citation type="journal article" date="2019" name="Int. J. Syst. Evol. Microbiol.">
        <title>The Global Catalogue of Microorganisms (GCM) 10K type strain sequencing project: providing services to taxonomists for standard genome sequencing and annotation.</title>
        <authorList>
            <consortium name="The Broad Institute Genomics Platform"/>
            <consortium name="The Broad Institute Genome Sequencing Center for Infectious Disease"/>
            <person name="Wu L."/>
            <person name="Ma J."/>
        </authorList>
    </citation>
    <scope>NUCLEOTIDE SEQUENCE [LARGE SCALE GENOMIC DNA]</scope>
    <source>
        <strain evidence="2">CCM 8681</strain>
    </source>
</reference>
<organism evidence="1 2">
    <name type="scientific">Winogradskyella haliclonae</name>
    <dbReference type="NCBI Taxonomy" id="2048558"/>
    <lineage>
        <taxon>Bacteria</taxon>
        <taxon>Pseudomonadati</taxon>
        <taxon>Bacteroidota</taxon>
        <taxon>Flavobacteriia</taxon>
        <taxon>Flavobacteriales</taxon>
        <taxon>Flavobacteriaceae</taxon>
        <taxon>Winogradskyella</taxon>
    </lineage>
</organism>
<protein>
    <recommendedName>
        <fullName evidence="3">Lipoprotein</fullName>
    </recommendedName>
</protein>
<dbReference type="PROSITE" id="PS51257">
    <property type="entry name" value="PROKAR_LIPOPROTEIN"/>
    <property type="match status" value="1"/>
</dbReference>
<evidence type="ECO:0000313" key="1">
    <source>
        <dbReference type="EMBL" id="GGI56985.1"/>
    </source>
</evidence>
<sequence length="144" mass="17101">MKKITLAILCSISIIACSNNKSETKKTITSKYSVEEFISGDKEVQHIWYENRMSEMGLKDEARDNYSIIVKYYSLKMKQLENNKLSDTELQREFPKLIRKLNKDVSKYLSEEQFQTHKESWKTILVAIYQRKGWELNLSQYNPF</sequence>
<accession>A0ABQ2BX12</accession>
<keyword evidence="2" id="KW-1185">Reference proteome</keyword>
<evidence type="ECO:0008006" key="3">
    <source>
        <dbReference type="Google" id="ProtNLM"/>
    </source>
</evidence>
<dbReference type="RefSeq" id="WP_188373871.1">
    <property type="nucleotide sequence ID" value="NZ_BMDQ01000001.1"/>
</dbReference>
<evidence type="ECO:0000313" key="2">
    <source>
        <dbReference type="Proteomes" id="UP000624701"/>
    </source>
</evidence>
<dbReference type="Proteomes" id="UP000624701">
    <property type="component" value="Unassembled WGS sequence"/>
</dbReference>
<name>A0ABQ2BX12_9FLAO</name>